<dbReference type="InterPro" id="IPR009721">
    <property type="entry name" value="O-acyltransferase_WSD1_C"/>
</dbReference>
<gene>
    <name evidence="14" type="ORF">FOY51_01100</name>
</gene>
<sequence length="454" mass="49981">MFSFRGSVDRARYAHGVEKIAALDAAFLVGENDANPTHFSVLMVFDIPATAGENYVREVFERILANEDYHPVFRRVVRRMRGRPAWDSVAKPDIEHHLRFVTLPQPGGRDELLTVIVRSRARRLDRSRPLWEADIVDGMAGRRFAINLKIHHSLVDGIGFVRLVRDCLSTDPTADDCVAMWNTPRSATGFAKPSAAGPRHPLRAFGRDAGVIRAAARRDESLVMPYPHPIVGAGVTGSAHQTTVCSWEFERLDAIRRSVGDVSINDVLVAACGGALRSYLIGRGALPEASLKAMIPMATRTVDEAGDGGNAVGAIVADLGTDRRDPFERLRIVNASTNSGKALFRSIDARSALAWSAANMSPIYYNRFFGPRRTGRPRRFTTVVSNVPSSRDQLYFNGAALVEVHPIGLVTKGLDLNIALSNTARSVDFGVVTTIPDTQRFIDHYERALQDLER</sequence>
<accession>A0A5A7SJ02</accession>
<evidence type="ECO:0000256" key="1">
    <source>
        <dbReference type="ARBA" id="ARBA00004771"/>
    </source>
</evidence>
<dbReference type="AlphaFoldDB" id="A0A5A7SJ02"/>
<evidence type="ECO:0000256" key="3">
    <source>
        <dbReference type="ARBA" id="ARBA00009587"/>
    </source>
</evidence>
<reference evidence="14 15" key="1">
    <citation type="submission" date="2019-07" db="EMBL/GenBank/DDBJ databases">
        <title>Rhodococcus cavernicolus sp. nov., isolated from a cave.</title>
        <authorList>
            <person name="Lee S.D."/>
        </authorList>
    </citation>
    <scope>NUCLEOTIDE SEQUENCE [LARGE SCALE GENOMIC DNA]</scope>
    <source>
        <strain evidence="14 15">C1-24</strain>
    </source>
</reference>
<dbReference type="InterPro" id="IPR045034">
    <property type="entry name" value="O-acyltransferase_WSD1-like"/>
</dbReference>
<name>A0A5A7SJ02_9NOCA</name>
<feature type="domain" description="O-acyltransferase WSD1 C-terminal" evidence="13">
    <location>
        <begin position="309"/>
        <end position="452"/>
    </location>
</feature>
<dbReference type="GO" id="GO:0004144">
    <property type="term" value="F:diacylglycerol O-acyltransferase activity"/>
    <property type="evidence" value="ECO:0007669"/>
    <property type="project" value="UniProtKB-EC"/>
</dbReference>
<comment type="caution">
    <text evidence="14">The sequence shown here is derived from an EMBL/GenBank/DDBJ whole genome shotgun (WGS) entry which is preliminary data.</text>
</comment>
<keyword evidence="8 11" id="KW-0443">Lipid metabolism</keyword>
<dbReference type="PANTHER" id="PTHR31650:SF1">
    <property type="entry name" value="WAX ESTER SYNTHASE_DIACYLGLYCEROL ACYLTRANSFERASE 4-RELATED"/>
    <property type="match status" value="1"/>
</dbReference>
<dbReference type="OrthoDB" id="9810950at2"/>
<evidence type="ECO:0000256" key="8">
    <source>
        <dbReference type="ARBA" id="ARBA00023098"/>
    </source>
</evidence>
<keyword evidence="5 11" id="KW-0444">Lipid biosynthesis</keyword>
<evidence type="ECO:0000256" key="7">
    <source>
        <dbReference type="ARBA" id="ARBA00022798"/>
    </source>
</evidence>
<keyword evidence="7 11" id="KW-0319">Glycerol metabolism</keyword>
<keyword evidence="9 11" id="KW-0012">Acyltransferase</keyword>
<evidence type="ECO:0000313" key="15">
    <source>
        <dbReference type="Proteomes" id="UP000322244"/>
    </source>
</evidence>
<dbReference type="Proteomes" id="UP000322244">
    <property type="component" value="Unassembled WGS sequence"/>
</dbReference>
<dbReference type="InterPro" id="IPR014292">
    <property type="entry name" value="Acyl_transf_WS/DGAT"/>
</dbReference>
<dbReference type="NCBIfam" id="TIGR02946">
    <property type="entry name" value="acyl_WS_DGAT"/>
    <property type="match status" value="1"/>
</dbReference>
<keyword evidence="15" id="KW-1185">Reference proteome</keyword>
<evidence type="ECO:0000256" key="5">
    <source>
        <dbReference type="ARBA" id="ARBA00022516"/>
    </source>
</evidence>
<feature type="domain" description="O-acyltransferase WSD1-like N-terminal" evidence="12">
    <location>
        <begin position="21"/>
        <end position="267"/>
    </location>
</feature>
<dbReference type="Gene3D" id="3.30.559.10">
    <property type="entry name" value="Chloramphenicol acetyltransferase-like domain"/>
    <property type="match status" value="1"/>
</dbReference>
<keyword evidence="6 11" id="KW-0808">Transferase</keyword>
<dbReference type="Pfam" id="PF06974">
    <property type="entry name" value="WS_DGAT_C"/>
    <property type="match status" value="1"/>
</dbReference>
<dbReference type="EMBL" id="VLNY01000001">
    <property type="protein sequence ID" value="KAA0024583.1"/>
    <property type="molecule type" value="Genomic_DNA"/>
</dbReference>
<dbReference type="InterPro" id="IPR023213">
    <property type="entry name" value="CAT-like_dom_sf"/>
</dbReference>
<evidence type="ECO:0000256" key="9">
    <source>
        <dbReference type="ARBA" id="ARBA00023315"/>
    </source>
</evidence>
<proteinExistence type="inferred from homology"/>
<dbReference type="Pfam" id="PF03007">
    <property type="entry name" value="WS_DGAT_cat"/>
    <property type="match status" value="1"/>
</dbReference>
<dbReference type="InterPro" id="IPR004255">
    <property type="entry name" value="O-acyltransferase_WSD1_N"/>
</dbReference>
<evidence type="ECO:0000313" key="14">
    <source>
        <dbReference type="EMBL" id="KAA0024583.1"/>
    </source>
</evidence>
<dbReference type="GO" id="GO:0071731">
    <property type="term" value="P:response to nitric oxide"/>
    <property type="evidence" value="ECO:0007669"/>
    <property type="project" value="TreeGrafter"/>
</dbReference>
<dbReference type="SUPFAM" id="SSF52777">
    <property type="entry name" value="CoA-dependent acyltransferases"/>
    <property type="match status" value="1"/>
</dbReference>
<comment type="similarity">
    <text evidence="3 11">Belongs to the long-chain O-acyltransferase family.</text>
</comment>
<dbReference type="GO" id="GO:0006071">
    <property type="term" value="P:glycerol metabolic process"/>
    <property type="evidence" value="ECO:0007669"/>
    <property type="project" value="UniProtKB-KW"/>
</dbReference>
<organism evidence="14 15">
    <name type="scientific">Antrihabitans cavernicola</name>
    <dbReference type="NCBI Taxonomy" id="2495913"/>
    <lineage>
        <taxon>Bacteria</taxon>
        <taxon>Bacillati</taxon>
        <taxon>Actinomycetota</taxon>
        <taxon>Actinomycetes</taxon>
        <taxon>Mycobacteriales</taxon>
        <taxon>Nocardiaceae</taxon>
        <taxon>Antrihabitans</taxon>
    </lineage>
</organism>
<evidence type="ECO:0000259" key="12">
    <source>
        <dbReference type="Pfam" id="PF03007"/>
    </source>
</evidence>
<evidence type="ECO:0000256" key="2">
    <source>
        <dbReference type="ARBA" id="ARBA00005189"/>
    </source>
</evidence>
<evidence type="ECO:0000259" key="13">
    <source>
        <dbReference type="Pfam" id="PF06974"/>
    </source>
</evidence>
<dbReference type="PANTHER" id="PTHR31650">
    <property type="entry name" value="O-ACYLTRANSFERASE (WSD1-LIKE) FAMILY PROTEIN"/>
    <property type="match status" value="1"/>
</dbReference>
<evidence type="ECO:0000256" key="11">
    <source>
        <dbReference type="RuleBase" id="RU361241"/>
    </source>
</evidence>
<comment type="catalytic activity">
    <reaction evidence="10 11">
        <text>an acyl-CoA + a 1,2-diacyl-sn-glycerol = a triacyl-sn-glycerol + CoA</text>
        <dbReference type="Rhea" id="RHEA:10868"/>
        <dbReference type="ChEBI" id="CHEBI:17815"/>
        <dbReference type="ChEBI" id="CHEBI:57287"/>
        <dbReference type="ChEBI" id="CHEBI:58342"/>
        <dbReference type="ChEBI" id="CHEBI:64615"/>
        <dbReference type="EC" id="2.3.1.20"/>
    </reaction>
</comment>
<dbReference type="GO" id="GO:0051701">
    <property type="term" value="P:biological process involved in interaction with host"/>
    <property type="evidence" value="ECO:0007669"/>
    <property type="project" value="TreeGrafter"/>
</dbReference>
<evidence type="ECO:0000256" key="10">
    <source>
        <dbReference type="ARBA" id="ARBA00048109"/>
    </source>
</evidence>
<evidence type="ECO:0000256" key="4">
    <source>
        <dbReference type="ARBA" id="ARBA00013244"/>
    </source>
</evidence>
<dbReference type="GO" id="GO:0019432">
    <property type="term" value="P:triglyceride biosynthetic process"/>
    <property type="evidence" value="ECO:0007669"/>
    <property type="project" value="UniProtKB-UniPathway"/>
</dbReference>
<dbReference type="GO" id="GO:0005886">
    <property type="term" value="C:plasma membrane"/>
    <property type="evidence" value="ECO:0007669"/>
    <property type="project" value="TreeGrafter"/>
</dbReference>
<evidence type="ECO:0000256" key="6">
    <source>
        <dbReference type="ARBA" id="ARBA00022679"/>
    </source>
</evidence>
<dbReference type="EC" id="2.3.1.20" evidence="4 11"/>
<protein>
    <recommendedName>
        <fullName evidence="4 11">Diacylglycerol O-acyltransferase</fullName>
        <ecNumber evidence="4 11">2.3.1.20</ecNumber>
    </recommendedName>
</protein>
<comment type="pathway">
    <text evidence="2">Lipid metabolism.</text>
</comment>
<dbReference type="GO" id="GO:0001666">
    <property type="term" value="P:response to hypoxia"/>
    <property type="evidence" value="ECO:0007669"/>
    <property type="project" value="TreeGrafter"/>
</dbReference>
<dbReference type="UniPathway" id="UPA00282"/>
<comment type="pathway">
    <text evidence="1 11">Glycerolipid metabolism; triacylglycerol biosynthesis.</text>
</comment>